<dbReference type="NCBIfam" id="TIGR03357">
    <property type="entry name" value="VI_zyme"/>
    <property type="match status" value="1"/>
</dbReference>
<dbReference type="SUPFAM" id="SSF160719">
    <property type="entry name" value="gpW/gp25-like"/>
    <property type="match status" value="1"/>
</dbReference>
<dbReference type="Gene3D" id="3.10.450.40">
    <property type="match status" value="1"/>
</dbReference>
<comment type="caution">
    <text evidence="2">The sequence shown here is derived from an EMBL/GenBank/DDBJ whole genome shotgun (WGS) entry which is preliminary data.</text>
</comment>
<dbReference type="Pfam" id="PF04965">
    <property type="entry name" value="GPW_gp25"/>
    <property type="match status" value="1"/>
</dbReference>
<gene>
    <name evidence="2" type="ORF">GCM10017655_23330</name>
</gene>
<dbReference type="AlphaFoldDB" id="A0A9W6K6S7"/>
<accession>A0A9W6K6S7</accession>
<dbReference type="RefSeq" id="WP_271195459.1">
    <property type="nucleotide sequence ID" value="NZ_BSFN01000005.1"/>
</dbReference>
<name>A0A9W6K6S7_9PSED</name>
<evidence type="ECO:0000259" key="1">
    <source>
        <dbReference type="Pfam" id="PF04965"/>
    </source>
</evidence>
<dbReference type="Proteomes" id="UP001143328">
    <property type="component" value="Unassembled WGS sequence"/>
</dbReference>
<keyword evidence="3" id="KW-1185">Reference proteome</keyword>
<organism evidence="2 3">
    <name type="scientific">Pseudomonas turukhanskensis</name>
    <dbReference type="NCBI Taxonomy" id="1806536"/>
    <lineage>
        <taxon>Bacteria</taxon>
        <taxon>Pseudomonadati</taxon>
        <taxon>Pseudomonadota</taxon>
        <taxon>Gammaproteobacteria</taxon>
        <taxon>Pseudomonadales</taxon>
        <taxon>Pseudomonadaceae</taxon>
        <taxon>Pseudomonas</taxon>
    </lineage>
</organism>
<protein>
    <recommendedName>
        <fullName evidence="1">IraD/Gp25-like domain-containing protein</fullName>
    </recommendedName>
</protein>
<dbReference type="EMBL" id="BSFN01000005">
    <property type="protein sequence ID" value="GLK89271.1"/>
    <property type="molecule type" value="Genomic_DNA"/>
</dbReference>
<reference evidence="2" key="1">
    <citation type="journal article" date="2014" name="Int. J. Syst. Evol. Microbiol.">
        <title>Complete genome sequence of Corynebacterium casei LMG S-19264T (=DSM 44701T), isolated from a smear-ripened cheese.</title>
        <authorList>
            <consortium name="US DOE Joint Genome Institute (JGI-PGF)"/>
            <person name="Walter F."/>
            <person name="Albersmeier A."/>
            <person name="Kalinowski J."/>
            <person name="Ruckert C."/>
        </authorList>
    </citation>
    <scope>NUCLEOTIDE SEQUENCE</scope>
    <source>
        <strain evidence="2">VKM B-2935</strain>
    </source>
</reference>
<reference evidence="2" key="2">
    <citation type="submission" date="2023-01" db="EMBL/GenBank/DDBJ databases">
        <authorList>
            <person name="Sun Q."/>
            <person name="Evtushenko L."/>
        </authorList>
    </citation>
    <scope>NUCLEOTIDE SEQUENCE</scope>
    <source>
        <strain evidence="2">VKM B-2935</strain>
    </source>
</reference>
<dbReference type="InterPro" id="IPR007048">
    <property type="entry name" value="IraD/Gp25-like"/>
</dbReference>
<dbReference type="InterPro" id="IPR017737">
    <property type="entry name" value="TssE1-like"/>
</dbReference>
<sequence>MHEQGPSLYELLLQNFAGELPLDQVHEQDQVVLSVLDNLQRLLNSRQGALSHLPDYGIENLELVLHGVSGKAHLLVDSMQAMLLRYEPRLAQVTARLLPTTQAGRLDLALDVRLKSGERARFGTAVAPEGNVLLRHLKQHFQGLQ</sequence>
<evidence type="ECO:0000313" key="3">
    <source>
        <dbReference type="Proteomes" id="UP001143328"/>
    </source>
</evidence>
<feature type="domain" description="IraD/Gp25-like" evidence="1">
    <location>
        <begin position="34"/>
        <end position="115"/>
    </location>
</feature>
<proteinExistence type="predicted"/>
<evidence type="ECO:0000313" key="2">
    <source>
        <dbReference type="EMBL" id="GLK89271.1"/>
    </source>
</evidence>